<dbReference type="AlphaFoldDB" id="A0A916S805"/>
<accession>A0A916S805</accession>
<evidence type="ECO:0000256" key="1">
    <source>
        <dbReference type="SAM" id="Phobius"/>
    </source>
</evidence>
<sequence length="119" mass="13612">MKAMIYFIENIRLLQLESIGISKEALFIIIIFIGIVGSYCLLRPVTSILLSIQSERLISYLLSGLVFIVLFFLFVMIFGEIQYLTYQLLKVALQGLALFGLLLCVIQLIEYVIRMIKKA</sequence>
<dbReference type="Proteomes" id="UP000613512">
    <property type="component" value="Unassembled WGS sequence"/>
</dbReference>
<comment type="caution">
    <text evidence="2">The sequence shown here is derived from an EMBL/GenBank/DDBJ whole genome shotgun (WGS) entry which is preliminary data.</text>
</comment>
<dbReference type="RefSeq" id="WP_188385795.1">
    <property type="nucleotide sequence ID" value="NZ_BMEY01000021.1"/>
</dbReference>
<feature type="transmembrane region" description="Helical" evidence="1">
    <location>
        <begin position="25"/>
        <end position="45"/>
    </location>
</feature>
<feature type="transmembrane region" description="Helical" evidence="1">
    <location>
        <begin position="91"/>
        <end position="113"/>
    </location>
</feature>
<reference evidence="2" key="2">
    <citation type="submission" date="2020-09" db="EMBL/GenBank/DDBJ databases">
        <authorList>
            <person name="Sun Q."/>
            <person name="Zhou Y."/>
        </authorList>
    </citation>
    <scope>NUCLEOTIDE SEQUENCE</scope>
    <source>
        <strain evidence="2">CGMCC 1.12408</strain>
    </source>
</reference>
<evidence type="ECO:0000313" key="2">
    <source>
        <dbReference type="EMBL" id="GGA87809.1"/>
    </source>
</evidence>
<keyword evidence="1" id="KW-0472">Membrane</keyword>
<gene>
    <name evidence="2" type="ORF">GCM10008025_33190</name>
</gene>
<organism evidence="2 3">
    <name type="scientific">Ornithinibacillus halotolerans</name>
    <dbReference type="NCBI Taxonomy" id="1274357"/>
    <lineage>
        <taxon>Bacteria</taxon>
        <taxon>Bacillati</taxon>
        <taxon>Bacillota</taxon>
        <taxon>Bacilli</taxon>
        <taxon>Bacillales</taxon>
        <taxon>Bacillaceae</taxon>
        <taxon>Ornithinibacillus</taxon>
    </lineage>
</organism>
<name>A0A916S805_9BACI</name>
<protein>
    <submittedName>
        <fullName evidence="2">Uncharacterized protein</fullName>
    </submittedName>
</protein>
<feature type="transmembrane region" description="Helical" evidence="1">
    <location>
        <begin position="57"/>
        <end position="79"/>
    </location>
</feature>
<keyword evidence="1" id="KW-0812">Transmembrane</keyword>
<dbReference type="EMBL" id="BMEY01000021">
    <property type="protein sequence ID" value="GGA87809.1"/>
    <property type="molecule type" value="Genomic_DNA"/>
</dbReference>
<proteinExistence type="predicted"/>
<keyword evidence="1" id="KW-1133">Transmembrane helix</keyword>
<evidence type="ECO:0000313" key="3">
    <source>
        <dbReference type="Proteomes" id="UP000613512"/>
    </source>
</evidence>
<reference evidence="2" key="1">
    <citation type="journal article" date="2014" name="Int. J. Syst. Evol. Microbiol.">
        <title>Complete genome sequence of Corynebacterium casei LMG S-19264T (=DSM 44701T), isolated from a smear-ripened cheese.</title>
        <authorList>
            <consortium name="US DOE Joint Genome Institute (JGI-PGF)"/>
            <person name="Walter F."/>
            <person name="Albersmeier A."/>
            <person name="Kalinowski J."/>
            <person name="Ruckert C."/>
        </authorList>
    </citation>
    <scope>NUCLEOTIDE SEQUENCE</scope>
    <source>
        <strain evidence="2">CGMCC 1.12408</strain>
    </source>
</reference>
<keyword evidence="3" id="KW-1185">Reference proteome</keyword>